<dbReference type="Pfam" id="PF16935">
    <property type="entry name" value="Hol_Tox"/>
    <property type="match status" value="1"/>
</dbReference>
<evidence type="ECO:0000313" key="3">
    <source>
        <dbReference type="Proteomes" id="UP001623041"/>
    </source>
</evidence>
<comment type="caution">
    <text evidence="2">The sequence shown here is derived from an EMBL/GenBank/DDBJ whole genome shotgun (WGS) entry which is preliminary data.</text>
</comment>
<keyword evidence="1" id="KW-1133">Transmembrane helix</keyword>
<sequence length="27" mass="3025">MTVFQALMLAISFASLIVTVLSFHKKK</sequence>
<dbReference type="InterPro" id="IPR031616">
    <property type="entry name" value="BsrE-like"/>
</dbReference>
<keyword evidence="1" id="KW-0812">Transmembrane</keyword>
<dbReference type="RefSeq" id="WP_402959266.1">
    <property type="nucleotide sequence ID" value="NZ_JBJHQH010000028.1"/>
</dbReference>
<keyword evidence="3" id="KW-1185">Reference proteome</keyword>
<feature type="transmembrane region" description="Helical" evidence="1">
    <location>
        <begin position="6"/>
        <end position="23"/>
    </location>
</feature>
<keyword evidence="1" id="KW-0472">Membrane</keyword>
<proteinExistence type="predicted"/>
<evidence type="ECO:0000256" key="1">
    <source>
        <dbReference type="SAM" id="Phobius"/>
    </source>
</evidence>
<gene>
    <name evidence="2" type="ORF">ACJEBI_25535</name>
</gene>
<name>A0ABW8RN95_9BACI</name>
<dbReference type="EMBL" id="JBJHQH010000028">
    <property type="protein sequence ID" value="MFK9094823.1"/>
    <property type="molecule type" value="Genomic_DNA"/>
</dbReference>
<organism evidence="2 3">
    <name type="scientific">Bacillus salipaludis</name>
    <dbReference type="NCBI Taxonomy" id="2547811"/>
    <lineage>
        <taxon>Bacteria</taxon>
        <taxon>Bacillati</taxon>
        <taxon>Bacillota</taxon>
        <taxon>Bacilli</taxon>
        <taxon>Bacillales</taxon>
        <taxon>Bacillaceae</taxon>
        <taxon>Bacillus</taxon>
    </lineage>
</organism>
<evidence type="ECO:0000313" key="2">
    <source>
        <dbReference type="EMBL" id="MFK9094823.1"/>
    </source>
</evidence>
<dbReference type="Proteomes" id="UP001623041">
    <property type="component" value="Unassembled WGS sequence"/>
</dbReference>
<reference evidence="2 3" key="1">
    <citation type="submission" date="2024-11" db="EMBL/GenBank/DDBJ databases">
        <authorList>
            <person name="Lucas J.A."/>
        </authorList>
    </citation>
    <scope>NUCLEOTIDE SEQUENCE [LARGE SCALE GENOMIC DNA]</scope>
    <source>
        <strain evidence="2 3">Z 5.4</strain>
    </source>
</reference>
<protein>
    <submittedName>
        <fullName evidence="2">Holin-like toxin</fullName>
    </submittedName>
</protein>
<accession>A0ABW8RN95</accession>